<keyword evidence="2" id="KW-0808">Transferase</keyword>
<feature type="compositionally biased region" description="Polar residues" evidence="1">
    <location>
        <begin position="55"/>
        <end position="69"/>
    </location>
</feature>
<keyword evidence="2" id="KW-0418">Kinase</keyword>
<proteinExistence type="predicted"/>
<accession>A0A8S0PZG3</accession>
<evidence type="ECO:0000256" key="1">
    <source>
        <dbReference type="SAM" id="MobiDB-lite"/>
    </source>
</evidence>
<name>A0A8S0PZG3_OLEEU</name>
<evidence type="ECO:0000313" key="2">
    <source>
        <dbReference type="EMBL" id="CAA2960012.1"/>
    </source>
</evidence>
<comment type="caution">
    <text evidence="2">The sequence shown here is derived from an EMBL/GenBank/DDBJ whole genome shotgun (WGS) entry which is preliminary data.</text>
</comment>
<reference evidence="2 3" key="1">
    <citation type="submission" date="2019-12" db="EMBL/GenBank/DDBJ databases">
        <authorList>
            <person name="Alioto T."/>
            <person name="Alioto T."/>
            <person name="Gomez Garrido J."/>
        </authorList>
    </citation>
    <scope>NUCLEOTIDE SEQUENCE [LARGE SCALE GENOMIC DNA]</scope>
</reference>
<gene>
    <name evidence="2" type="ORF">OLEA9_A053377</name>
</gene>
<evidence type="ECO:0000313" key="3">
    <source>
        <dbReference type="Proteomes" id="UP000594638"/>
    </source>
</evidence>
<dbReference type="Proteomes" id="UP000594638">
    <property type="component" value="Unassembled WGS sequence"/>
</dbReference>
<sequence>MPPWWGKSSSKDAKRKTSKESFIDTLNRKFRSPESKSSNRSGGSRRHSSDAVSEKGSQSRVESRSTSPSKHVARCQSFPERSQAQPLPTPDLLPANVRNTDSGMADVAKPNSKRLSKPSLFRSLPRPACM</sequence>
<dbReference type="EMBL" id="CACTIH010000363">
    <property type="protein sequence ID" value="CAA2960012.1"/>
    <property type="molecule type" value="Genomic_DNA"/>
</dbReference>
<dbReference type="OrthoDB" id="1737895at2759"/>
<protein>
    <submittedName>
        <fullName evidence="2">Mitogen-activated protein kinase kinase kinase YODA</fullName>
    </submittedName>
</protein>
<dbReference type="Gramene" id="OE9A053377T1">
    <property type="protein sequence ID" value="OE9A053377C1"/>
    <property type="gene ID" value="OE9A053377"/>
</dbReference>
<keyword evidence="3" id="KW-1185">Reference proteome</keyword>
<feature type="region of interest" description="Disordered" evidence="1">
    <location>
        <begin position="1"/>
        <end position="130"/>
    </location>
</feature>
<dbReference type="AlphaFoldDB" id="A0A8S0PZG3"/>
<dbReference type="GO" id="GO:0016301">
    <property type="term" value="F:kinase activity"/>
    <property type="evidence" value="ECO:0007669"/>
    <property type="project" value="UniProtKB-KW"/>
</dbReference>
<organism evidence="2 3">
    <name type="scientific">Olea europaea subsp. europaea</name>
    <dbReference type="NCBI Taxonomy" id="158383"/>
    <lineage>
        <taxon>Eukaryota</taxon>
        <taxon>Viridiplantae</taxon>
        <taxon>Streptophyta</taxon>
        <taxon>Embryophyta</taxon>
        <taxon>Tracheophyta</taxon>
        <taxon>Spermatophyta</taxon>
        <taxon>Magnoliopsida</taxon>
        <taxon>eudicotyledons</taxon>
        <taxon>Gunneridae</taxon>
        <taxon>Pentapetalae</taxon>
        <taxon>asterids</taxon>
        <taxon>lamiids</taxon>
        <taxon>Lamiales</taxon>
        <taxon>Oleaceae</taxon>
        <taxon>Oleeae</taxon>
        <taxon>Olea</taxon>
    </lineage>
</organism>